<gene>
    <name evidence="7" type="ORF">J421_1178</name>
</gene>
<keyword evidence="4 6" id="KW-1133">Transmembrane helix</keyword>
<keyword evidence="3 6" id="KW-0812">Transmembrane</keyword>
<dbReference type="InterPro" id="IPR001851">
    <property type="entry name" value="ABC_transp_permease"/>
</dbReference>
<evidence type="ECO:0000256" key="5">
    <source>
        <dbReference type="ARBA" id="ARBA00023136"/>
    </source>
</evidence>
<dbReference type="RefSeq" id="WP_025410240.1">
    <property type="nucleotide sequence ID" value="NZ_CP007128.1"/>
</dbReference>
<feature type="transmembrane region" description="Helical" evidence="6">
    <location>
        <begin position="271"/>
        <end position="299"/>
    </location>
</feature>
<dbReference type="PANTHER" id="PTHR47089">
    <property type="entry name" value="ABC TRANSPORTER, PERMEASE PROTEIN"/>
    <property type="match status" value="1"/>
</dbReference>
<dbReference type="GO" id="GO:0005886">
    <property type="term" value="C:plasma membrane"/>
    <property type="evidence" value="ECO:0007669"/>
    <property type="project" value="UniProtKB-SubCell"/>
</dbReference>
<evidence type="ECO:0000256" key="1">
    <source>
        <dbReference type="ARBA" id="ARBA00004651"/>
    </source>
</evidence>
<comment type="subcellular location">
    <subcellularLocation>
        <location evidence="1">Cell membrane</location>
        <topology evidence="1">Multi-pass membrane protein</topology>
    </subcellularLocation>
</comment>
<dbReference type="STRING" id="861299.J421_1178"/>
<dbReference type="PANTHER" id="PTHR47089:SF1">
    <property type="entry name" value="GUANOSINE ABC TRANSPORTER PERMEASE PROTEIN NUPP"/>
    <property type="match status" value="1"/>
</dbReference>
<feature type="transmembrane region" description="Helical" evidence="6">
    <location>
        <begin position="311"/>
        <end position="332"/>
    </location>
</feature>
<dbReference type="InterPro" id="IPR006311">
    <property type="entry name" value="TAT_signal"/>
</dbReference>
<evidence type="ECO:0000256" key="3">
    <source>
        <dbReference type="ARBA" id="ARBA00022692"/>
    </source>
</evidence>
<keyword evidence="5 6" id="KW-0472">Membrane</keyword>
<dbReference type="KEGG" id="gba:J421_1178"/>
<dbReference type="CDD" id="cd06580">
    <property type="entry name" value="TM_PBP1_transp_TpRbsC_like"/>
    <property type="match status" value="1"/>
</dbReference>
<dbReference type="AlphaFoldDB" id="W0REH3"/>
<evidence type="ECO:0000256" key="6">
    <source>
        <dbReference type="SAM" id="Phobius"/>
    </source>
</evidence>
<organism evidence="7 8">
    <name type="scientific">Gemmatirosa kalamazoonensis</name>
    <dbReference type="NCBI Taxonomy" id="861299"/>
    <lineage>
        <taxon>Bacteria</taxon>
        <taxon>Pseudomonadati</taxon>
        <taxon>Gemmatimonadota</taxon>
        <taxon>Gemmatimonadia</taxon>
        <taxon>Gemmatimonadales</taxon>
        <taxon>Gemmatimonadaceae</taxon>
        <taxon>Gemmatirosa</taxon>
    </lineage>
</organism>
<dbReference type="Proteomes" id="UP000019151">
    <property type="component" value="Chromosome"/>
</dbReference>
<dbReference type="InParanoid" id="W0REH3"/>
<feature type="transmembrane region" description="Helical" evidence="6">
    <location>
        <begin position="59"/>
        <end position="79"/>
    </location>
</feature>
<dbReference type="HOGENOM" id="CLU_040769_0_2_0"/>
<dbReference type="GO" id="GO:0022857">
    <property type="term" value="F:transmembrane transporter activity"/>
    <property type="evidence" value="ECO:0007669"/>
    <property type="project" value="InterPro"/>
</dbReference>
<evidence type="ECO:0000313" key="8">
    <source>
        <dbReference type="Proteomes" id="UP000019151"/>
    </source>
</evidence>
<keyword evidence="8" id="KW-1185">Reference proteome</keyword>
<dbReference type="EMBL" id="CP007128">
    <property type="protein sequence ID" value="AHG88715.1"/>
    <property type="molecule type" value="Genomic_DNA"/>
</dbReference>
<name>W0REH3_9BACT</name>
<evidence type="ECO:0000256" key="2">
    <source>
        <dbReference type="ARBA" id="ARBA00022475"/>
    </source>
</evidence>
<feature type="transmembrane region" description="Helical" evidence="6">
    <location>
        <begin position="241"/>
        <end position="265"/>
    </location>
</feature>
<dbReference type="OrthoDB" id="45037at2"/>
<feature type="transmembrane region" description="Helical" evidence="6">
    <location>
        <begin position="137"/>
        <end position="157"/>
    </location>
</feature>
<reference evidence="7 8" key="1">
    <citation type="journal article" date="2014" name="Genome Announc.">
        <title>Genome Sequence and Methylome of Soil Bacterium Gemmatirosa kalamazoonensis KBS708T, a Member of the Rarely Cultivated Gemmatimonadetes Phylum.</title>
        <authorList>
            <person name="Debruyn J.M."/>
            <person name="Radosevich M."/>
            <person name="Wommack K.E."/>
            <person name="Polson S.W."/>
            <person name="Hauser L.J."/>
            <person name="Fawaz M.N."/>
            <person name="Korlach J."/>
            <person name="Tsai Y.C."/>
        </authorList>
    </citation>
    <scope>NUCLEOTIDE SEQUENCE [LARGE SCALE GENOMIC DNA]</scope>
    <source>
        <strain evidence="7 8">KBS708</strain>
    </source>
</reference>
<feature type="transmembrane region" description="Helical" evidence="6">
    <location>
        <begin position="113"/>
        <end position="130"/>
    </location>
</feature>
<dbReference type="eggNOG" id="COG4603">
    <property type="taxonomic scope" value="Bacteria"/>
</dbReference>
<dbReference type="Pfam" id="PF02653">
    <property type="entry name" value="BPD_transp_2"/>
    <property type="match status" value="1"/>
</dbReference>
<feature type="transmembrane region" description="Helical" evidence="6">
    <location>
        <begin position="86"/>
        <end position="107"/>
    </location>
</feature>
<dbReference type="PROSITE" id="PS51318">
    <property type="entry name" value="TAT"/>
    <property type="match status" value="1"/>
</dbReference>
<evidence type="ECO:0000256" key="4">
    <source>
        <dbReference type="ARBA" id="ARBA00022989"/>
    </source>
</evidence>
<dbReference type="FunCoup" id="W0REH3">
    <property type="interactions" value="127"/>
</dbReference>
<accession>W0REH3</accession>
<proteinExistence type="predicted"/>
<keyword evidence="2" id="KW-1003">Cell membrane</keyword>
<protein>
    <submittedName>
        <fullName evidence="7">ABC-type transporter, integral membrane subunit</fullName>
    </submittedName>
</protein>
<evidence type="ECO:0000313" key="7">
    <source>
        <dbReference type="EMBL" id="AHG88715.1"/>
    </source>
</evidence>
<sequence>MSNALRRAAFALAAALTAAGVLALLLAAGGYDARAAFDALWRGSLGTSYAIVSATLVRATPLVLSGLAVAVAFGAGVLNIGAEGQLLAGGTAAAAVGVRWAASLGGLAVPTELLAGAAAGAAWAGIAAVLRRRFGVLEVISTLMLNFVALNAVGWLVRGPLQEPTRIYPQSSSLASGARLPLLVQGSRLHVGFALALACAVALWWMLRTTAAGFRLRAVGLNPFAAATSGGVRVGRVEAGAFLVSGALAGLAGAVEVTGVTYALYESLSPGYGYTAIAVALLARLHPLGVVGTGILFGALEAGAAAMQRDAGVPSVLASVVEAAMILLALLATSRATGRRD</sequence>
<feature type="transmembrane region" description="Helical" evidence="6">
    <location>
        <begin position="189"/>
        <end position="207"/>
    </location>
</feature>